<dbReference type="RefSeq" id="WP_007916701.1">
    <property type="nucleotide sequence ID" value="NZ_ADVG01000003.1"/>
</dbReference>
<keyword evidence="3" id="KW-1185">Reference proteome</keyword>
<evidence type="ECO:0000313" key="2">
    <source>
        <dbReference type="EMBL" id="EFH84880.1"/>
    </source>
</evidence>
<dbReference type="STRING" id="485913.Krac_5996"/>
<accession>D6TXE7</accession>
<sequence length="442" mass="50100">MPNHPPSTFTRQLQALRASLPPEAPDPLIDPPPHAFLRLWECARAAGIVVSKLFVVRQPLDSHAAGAYSVEHHDIWVWSAPEMPEEQVLRTLLHELAHAQCPPKLPYASFEEEWAEERATWQRAIALAHRWGMTHLFPEETIAEIQEEVEACLQQRLAASTILGSTDMERTEQALRQIRLEAHARGWTGQLLHDVLTGTCANPGYLGQVLTFDRCVLHACWETVHEPEADPDPDTLFGPLSHLHDATQLIRAVEMLQRALASCARQEEALRARLASRSWHRTTSGKVSYEQSRQVIHDETALQEAIALVNQLCFEARGYALRMHWQQYETLFAQHDQERQPAHLYCLQLIFTPWTEVLTTIAPWMDAAELPPCPPRHPRAVWFLFPSGQDITPLEAAWQLFVLSWVNCADISYEGLFHTSTSPLQDSGESQRAVTSEDMEGV</sequence>
<feature type="compositionally biased region" description="Polar residues" evidence="1">
    <location>
        <begin position="422"/>
        <end position="434"/>
    </location>
</feature>
<dbReference type="EMBL" id="ADVG01000003">
    <property type="protein sequence ID" value="EFH84880.1"/>
    <property type="molecule type" value="Genomic_DNA"/>
</dbReference>
<dbReference type="AlphaFoldDB" id="D6TXE7"/>
<organism evidence="2 3">
    <name type="scientific">Ktedonobacter racemifer DSM 44963</name>
    <dbReference type="NCBI Taxonomy" id="485913"/>
    <lineage>
        <taxon>Bacteria</taxon>
        <taxon>Bacillati</taxon>
        <taxon>Chloroflexota</taxon>
        <taxon>Ktedonobacteria</taxon>
        <taxon>Ktedonobacterales</taxon>
        <taxon>Ktedonobacteraceae</taxon>
        <taxon>Ktedonobacter</taxon>
    </lineage>
</organism>
<comment type="caution">
    <text evidence="2">The sequence shown here is derived from an EMBL/GenBank/DDBJ whole genome shotgun (WGS) entry which is preliminary data.</text>
</comment>
<feature type="region of interest" description="Disordered" evidence="1">
    <location>
        <begin position="422"/>
        <end position="442"/>
    </location>
</feature>
<dbReference type="OrthoDB" id="172273at2"/>
<gene>
    <name evidence="2" type="ORF">Krac_5996</name>
</gene>
<protein>
    <submittedName>
        <fullName evidence="2">Uncharacterized protein</fullName>
    </submittedName>
</protein>
<evidence type="ECO:0000313" key="3">
    <source>
        <dbReference type="Proteomes" id="UP000004508"/>
    </source>
</evidence>
<dbReference type="Proteomes" id="UP000004508">
    <property type="component" value="Unassembled WGS sequence"/>
</dbReference>
<dbReference type="InParanoid" id="D6TXE7"/>
<evidence type="ECO:0000256" key="1">
    <source>
        <dbReference type="SAM" id="MobiDB-lite"/>
    </source>
</evidence>
<name>D6TXE7_KTERA</name>
<proteinExistence type="predicted"/>
<reference evidence="2 3" key="1">
    <citation type="journal article" date="2011" name="Stand. Genomic Sci.">
        <title>Non-contiguous finished genome sequence and contextual data of the filamentous soil bacterium Ktedonobacter racemifer type strain (SOSP1-21).</title>
        <authorList>
            <person name="Chang Y.J."/>
            <person name="Land M."/>
            <person name="Hauser L."/>
            <person name="Chertkov O."/>
            <person name="Del Rio T.G."/>
            <person name="Nolan M."/>
            <person name="Copeland A."/>
            <person name="Tice H."/>
            <person name="Cheng J.F."/>
            <person name="Lucas S."/>
            <person name="Han C."/>
            <person name="Goodwin L."/>
            <person name="Pitluck S."/>
            <person name="Ivanova N."/>
            <person name="Ovchinikova G."/>
            <person name="Pati A."/>
            <person name="Chen A."/>
            <person name="Palaniappan K."/>
            <person name="Mavromatis K."/>
            <person name="Liolios K."/>
            <person name="Brettin T."/>
            <person name="Fiebig A."/>
            <person name="Rohde M."/>
            <person name="Abt B."/>
            <person name="Goker M."/>
            <person name="Detter J.C."/>
            <person name="Woyke T."/>
            <person name="Bristow J."/>
            <person name="Eisen J.A."/>
            <person name="Markowitz V."/>
            <person name="Hugenholtz P."/>
            <person name="Kyrpides N.C."/>
            <person name="Klenk H.P."/>
            <person name="Lapidus A."/>
        </authorList>
    </citation>
    <scope>NUCLEOTIDE SEQUENCE [LARGE SCALE GENOMIC DNA]</scope>
    <source>
        <strain evidence="3">DSM 44963</strain>
    </source>
</reference>